<dbReference type="RefSeq" id="WP_188524271.1">
    <property type="nucleotide sequence ID" value="NZ_BMDG01000009.1"/>
</dbReference>
<name>A0ABQ2B984_9MICO</name>
<dbReference type="PANTHER" id="PTHR42709:SF6">
    <property type="entry name" value="UNDECAPRENYL PHOSPHATE TRANSPORTER A"/>
    <property type="match status" value="1"/>
</dbReference>
<evidence type="ECO:0000256" key="5">
    <source>
        <dbReference type="ARBA" id="ARBA00022989"/>
    </source>
</evidence>
<evidence type="ECO:0000256" key="6">
    <source>
        <dbReference type="ARBA" id="ARBA00023136"/>
    </source>
</evidence>
<dbReference type="EMBL" id="BMDG01000009">
    <property type="protein sequence ID" value="GGI09663.1"/>
    <property type="molecule type" value="Genomic_DNA"/>
</dbReference>
<keyword evidence="5 7" id="KW-1133">Transmembrane helix</keyword>
<evidence type="ECO:0000256" key="2">
    <source>
        <dbReference type="ARBA" id="ARBA00010792"/>
    </source>
</evidence>
<evidence type="ECO:0000313" key="10">
    <source>
        <dbReference type="Proteomes" id="UP000632535"/>
    </source>
</evidence>
<evidence type="ECO:0000256" key="1">
    <source>
        <dbReference type="ARBA" id="ARBA00004651"/>
    </source>
</evidence>
<evidence type="ECO:0000256" key="3">
    <source>
        <dbReference type="ARBA" id="ARBA00022475"/>
    </source>
</evidence>
<gene>
    <name evidence="9" type="ORF">GCM10007368_27310</name>
</gene>
<proteinExistence type="inferred from homology"/>
<dbReference type="PANTHER" id="PTHR42709">
    <property type="entry name" value="ALKALINE PHOSPHATASE LIKE PROTEIN"/>
    <property type="match status" value="1"/>
</dbReference>
<evidence type="ECO:0000313" key="9">
    <source>
        <dbReference type="EMBL" id="GGI09663.1"/>
    </source>
</evidence>
<feature type="domain" description="VTT" evidence="8">
    <location>
        <begin position="55"/>
        <end position="182"/>
    </location>
</feature>
<comment type="subcellular location">
    <subcellularLocation>
        <location evidence="1">Cell membrane</location>
        <topology evidence="1">Multi-pass membrane protein</topology>
    </subcellularLocation>
</comment>
<sequence>MTTGPLTSISAGTTAGADDPGIVNRLTDWAVSLMETLGGPGAGLAVALENLFPPIPSEVILPLAGFTASQGSLGLLSVVLWTTAGSVVGALGLYLVGAAIGRERLRRIVVRTPLARLEDLDRAETWFARHGTLAVLLGRLIPIVRSLISVPAGVERMRLGRFVALTAIGSAVWNSTLVLLGYVLGEQWHAVEGVMGNYQSGVVVVVGVLVAWYVLHAVVTRRATQPPRHTRSR</sequence>
<dbReference type="InterPro" id="IPR051311">
    <property type="entry name" value="DedA_domain"/>
</dbReference>
<dbReference type="InterPro" id="IPR032816">
    <property type="entry name" value="VTT_dom"/>
</dbReference>
<evidence type="ECO:0000256" key="4">
    <source>
        <dbReference type="ARBA" id="ARBA00022692"/>
    </source>
</evidence>
<keyword evidence="10" id="KW-1185">Reference proteome</keyword>
<dbReference type="Pfam" id="PF09335">
    <property type="entry name" value="VTT_dom"/>
    <property type="match status" value="1"/>
</dbReference>
<evidence type="ECO:0000259" key="8">
    <source>
        <dbReference type="Pfam" id="PF09335"/>
    </source>
</evidence>
<accession>A0ABQ2B984</accession>
<organism evidence="9 10">
    <name type="scientific">Isoptericola cucumis</name>
    <dbReference type="NCBI Taxonomy" id="1776856"/>
    <lineage>
        <taxon>Bacteria</taxon>
        <taxon>Bacillati</taxon>
        <taxon>Actinomycetota</taxon>
        <taxon>Actinomycetes</taxon>
        <taxon>Micrococcales</taxon>
        <taxon>Promicromonosporaceae</taxon>
        <taxon>Isoptericola</taxon>
    </lineage>
</organism>
<keyword evidence="4 7" id="KW-0812">Transmembrane</keyword>
<evidence type="ECO:0000256" key="7">
    <source>
        <dbReference type="SAM" id="Phobius"/>
    </source>
</evidence>
<keyword evidence="6 7" id="KW-0472">Membrane</keyword>
<comment type="similarity">
    <text evidence="2">Belongs to the DedA family.</text>
</comment>
<keyword evidence="3" id="KW-1003">Cell membrane</keyword>
<protein>
    <recommendedName>
        <fullName evidence="8">VTT domain-containing protein</fullName>
    </recommendedName>
</protein>
<feature type="transmembrane region" description="Helical" evidence="7">
    <location>
        <begin position="197"/>
        <end position="219"/>
    </location>
</feature>
<feature type="transmembrane region" description="Helical" evidence="7">
    <location>
        <begin position="78"/>
        <end position="101"/>
    </location>
</feature>
<reference evidence="10" key="1">
    <citation type="journal article" date="2019" name="Int. J. Syst. Evol. Microbiol.">
        <title>The Global Catalogue of Microorganisms (GCM) 10K type strain sequencing project: providing services to taxonomists for standard genome sequencing and annotation.</title>
        <authorList>
            <consortium name="The Broad Institute Genomics Platform"/>
            <consortium name="The Broad Institute Genome Sequencing Center for Infectious Disease"/>
            <person name="Wu L."/>
            <person name="Ma J."/>
        </authorList>
    </citation>
    <scope>NUCLEOTIDE SEQUENCE [LARGE SCALE GENOMIC DNA]</scope>
    <source>
        <strain evidence="10">CCM 8653</strain>
    </source>
</reference>
<comment type="caution">
    <text evidence="9">The sequence shown here is derived from an EMBL/GenBank/DDBJ whole genome shotgun (WGS) entry which is preliminary data.</text>
</comment>
<dbReference type="Proteomes" id="UP000632535">
    <property type="component" value="Unassembled WGS sequence"/>
</dbReference>
<feature type="transmembrane region" description="Helical" evidence="7">
    <location>
        <begin position="162"/>
        <end position="185"/>
    </location>
</feature>